<dbReference type="EMBL" id="HBUF01242629">
    <property type="protein sequence ID" value="CAG6677478.1"/>
    <property type="molecule type" value="Transcribed_RNA"/>
</dbReference>
<dbReference type="EMBL" id="HBUF01544939">
    <property type="protein sequence ID" value="CAG6756547.1"/>
    <property type="molecule type" value="Transcribed_RNA"/>
</dbReference>
<organism evidence="2">
    <name type="scientific">Cacopsylla melanoneura</name>
    <dbReference type="NCBI Taxonomy" id="428564"/>
    <lineage>
        <taxon>Eukaryota</taxon>
        <taxon>Metazoa</taxon>
        <taxon>Ecdysozoa</taxon>
        <taxon>Arthropoda</taxon>
        <taxon>Hexapoda</taxon>
        <taxon>Insecta</taxon>
        <taxon>Pterygota</taxon>
        <taxon>Neoptera</taxon>
        <taxon>Paraneoptera</taxon>
        <taxon>Hemiptera</taxon>
        <taxon>Sternorrhyncha</taxon>
        <taxon>Psylloidea</taxon>
        <taxon>Psyllidae</taxon>
        <taxon>Psyllinae</taxon>
        <taxon>Cacopsylla</taxon>
    </lineage>
</organism>
<sequence length="154" mass="17687">MLLLSYIWEAVKMFTTNKRNRRVLTKRKSLGGRRRKLQQRPKVSLHFLKRQVNGESKTLPSKSPPLQASGLLKQPVPLPRTRFSTRTPSRIYMNCLERGKPIRIRRQRSHLKQSVQDKSVAATLDPPHRATSVETPSSGPAACPRIRCDIIERI</sequence>
<dbReference type="EMBL" id="HBUF01544936">
    <property type="protein sequence ID" value="CAG6756525.1"/>
    <property type="molecule type" value="Transcribed_RNA"/>
</dbReference>
<dbReference type="EMBL" id="HBUF01344842">
    <property type="protein sequence ID" value="CAG6708197.1"/>
    <property type="molecule type" value="Transcribed_RNA"/>
</dbReference>
<dbReference type="EMBL" id="HBUF01242628">
    <property type="protein sequence ID" value="CAG6677474.1"/>
    <property type="molecule type" value="Transcribed_RNA"/>
</dbReference>
<feature type="region of interest" description="Disordered" evidence="1">
    <location>
        <begin position="53"/>
        <end position="72"/>
    </location>
</feature>
<accession>A0A8D9ELW3</accession>
<evidence type="ECO:0000313" key="2">
    <source>
        <dbReference type="EMBL" id="CAG6756525.1"/>
    </source>
</evidence>
<dbReference type="EMBL" id="HBUF01544938">
    <property type="protein sequence ID" value="CAG6756539.1"/>
    <property type="molecule type" value="Transcribed_RNA"/>
</dbReference>
<dbReference type="EMBL" id="HBUF01344841">
    <property type="protein sequence ID" value="CAG6708194.1"/>
    <property type="molecule type" value="Transcribed_RNA"/>
</dbReference>
<feature type="compositionally biased region" description="Polar residues" evidence="1">
    <location>
        <begin position="53"/>
        <end position="66"/>
    </location>
</feature>
<dbReference type="EMBL" id="HBUF01544942">
    <property type="protein sequence ID" value="CAG6756568.1"/>
    <property type="molecule type" value="Transcribed_RNA"/>
</dbReference>
<reference evidence="2" key="1">
    <citation type="submission" date="2021-05" db="EMBL/GenBank/DDBJ databases">
        <authorList>
            <person name="Alioto T."/>
            <person name="Alioto T."/>
            <person name="Gomez Garrido J."/>
        </authorList>
    </citation>
    <scope>NUCLEOTIDE SEQUENCE</scope>
</reference>
<dbReference type="AlphaFoldDB" id="A0A8D9ELW3"/>
<dbReference type="EMBL" id="HBUF01072234">
    <property type="protein sequence ID" value="CAG6629983.1"/>
    <property type="molecule type" value="Transcribed_RNA"/>
</dbReference>
<dbReference type="EMBL" id="HBUF01544935">
    <property type="protein sequence ID" value="CAG6756517.1"/>
    <property type="molecule type" value="Transcribed_RNA"/>
</dbReference>
<proteinExistence type="predicted"/>
<dbReference type="EMBL" id="HBUF01072235">
    <property type="protein sequence ID" value="CAG6629987.1"/>
    <property type="molecule type" value="Transcribed_RNA"/>
</dbReference>
<dbReference type="EMBL" id="HBUF01072229">
    <property type="protein sequence ID" value="CAG6629965.1"/>
    <property type="molecule type" value="Transcribed_RNA"/>
</dbReference>
<dbReference type="EMBL" id="HBUF01544940">
    <property type="protein sequence ID" value="CAG6756554.1"/>
    <property type="molecule type" value="Transcribed_RNA"/>
</dbReference>
<name>A0A8D9ELW3_9HEMI</name>
<dbReference type="EMBL" id="HBUF01072232">
    <property type="protein sequence ID" value="CAG6629977.1"/>
    <property type="molecule type" value="Transcribed_RNA"/>
</dbReference>
<dbReference type="EMBL" id="HBUF01242625">
    <property type="protein sequence ID" value="CAG6677467.1"/>
    <property type="molecule type" value="Transcribed_RNA"/>
</dbReference>
<evidence type="ECO:0000256" key="1">
    <source>
        <dbReference type="SAM" id="MobiDB-lite"/>
    </source>
</evidence>
<feature type="region of interest" description="Disordered" evidence="1">
    <location>
        <begin position="109"/>
        <end position="140"/>
    </location>
</feature>
<dbReference type="EMBL" id="HBUF01072231">
    <property type="protein sequence ID" value="CAG6629972.1"/>
    <property type="molecule type" value="Transcribed_RNA"/>
</dbReference>
<protein>
    <submittedName>
        <fullName evidence="2">Uncharacterized protein</fullName>
    </submittedName>
</protein>